<reference evidence="8" key="1">
    <citation type="submission" date="2015-10" db="EMBL/GenBank/DDBJ databases">
        <title>EvidentialGene: Evidence-directed Construction of Complete mRNA Transcriptomes without Genomes.</title>
        <authorList>
            <person name="Gilbert D.G."/>
        </authorList>
    </citation>
    <scope>NUCLEOTIDE SEQUENCE</scope>
</reference>
<dbReference type="InterPro" id="IPR036259">
    <property type="entry name" value="MFS_trans_sf"/>
</dbReference>
<dbReference type="GO" id="GO:0016020">
    <property type="term" value="C:membrane"/>
    <property type="evidence" value="ECO:0007669"/>
    <property type="project" value="UniProtKB-SubCell"/>
</dbReference>
<accession>A0A0P5RRY5</accession>
<dbReference type="SUPFAM" id="SSF103473">
    <property type="entry name" value="MFS general substrate transporter"/>
    <property type="match status" value="1"/>
</dbReference>
<dbReference type="OrthoDB" id="3639251at2759"/>
<evidence type="ECO:0000256" key="7">
    <source>
        <dbReference type="ARBA" id="ARBA00023136"/>
    </source>
</evidence>
<dbReference type="PIRSF" id="PIRSF002808">
    <property type="entry name" value="Hexose_phosphate_transp"/>
    <property type="match status" value="1"/>
</dbReference>
<dbReference type="PANTHER" id="PTHR43184:SF30">
    <property type="entry name" value="MFS DOMAIN-CONTAINING PROTEIN"/>
    <property type="match status" value="1"/>
</dbReference>
<evidence type="ECO:0000256" key="4">
    <source>
        <dbReference type="ARBA" id="ARBA00022597"/>
    </source>
</evidence>
<protein>
    <submittedName>
        <fullName evidence="8">Major facilitator superfamily domain-containing protein</fullName>
    </submittedName>
</protein>
<evidence type="ECO:0000256" key="6">
    <source>
        <dbReference type="ARBA" id="ARBA00022989"/>
    </source>
</evidence>
<dbReference type="PANTHER" id="PTHR43184">
    <property type="entry name" value="MAJOR FACILITATOR SUPERFAMILY TRANSPORTER 16, ISOFORM B"/>
    <property type="match status" value="1"/>
</dbReference>
<organism evidence="8">
    <name type="scientific">Daphnia magna</name>
    <dbReference type="NCBI Taxonomy" id="35525"/>
    <lineage>
        <taxon>Eukaryota</taxon>
        <taxon>Metazoa</taxon>
        <taxon>Ecdysozoa</taxon>
        <taxon>Arthropoda</taxon>
        <taxon>Crustacea</taxon>
        <taxon>Branchiopoda</taxon>
        <taxon>Diplostraca</taxon>
        <taxon>Cladocera</taxon>
        <taxon>Anomopoda</taxon>
        <taxon>Daphniidae</taxon>
        <taxon>Daphnia</taxon>
    </lineage>
</organism>
<dbReference type="Gene3D" id="1.20.1250.20">
    <property type="entry name" value="MFS general substrate transporter like domains"/>
    <property type="match status" value="2"/>
</dbReference>
<evidence type="ECO:0000256" key="1">
    <source>
        <dbReference type="ARBA" id="ARBA00004141"/>
    </source>
</evidence>
<sequence>MVAYFARIKKTKNVELMITLLCLLQDDMEILAESHWVLVHPLQSISKRTYRILVFIVLWVGFGSTYLLKKPLGVIKSDIAEDLHLSKFELGMLDTALLLPYAAMQVFLGPLADYLGPRRTLAFCLCSAGVFMSFFGLTNSFHFSLFLLFLCGTCLAPTWPACSKALASYFEKQRDTVFGLFSTSGSVGGICGTGLAVCTLNVYGWQLSYLVPSAFSIVMAALTFGLVYSPEEMGLSAGHLQPSSETITSCKKSPTTIRSWLKLWAIPLIPEITLAVFTLKVVRYCMYMWLPLFLLDYLNYNKVQAGLMSTAFEVGGGLGSAVVGFLTSRLFSGRSLPTLCLLTILSSLSLLLFAVTAHFGATINIACLVLAGATNCGPDSLLSGSIPARLGERNGLGAGGALTGLVNGAGSVGTVIEGPIIGLVAHQWGWMGVLLLMVVLSSLGALALLRAALSVWSLSLTASNDDQSEQSWPV</sequence>
<evidence type="ECO:0000256" key="3">
    <source>
        <dbReference type="ARBA" id="ARBA00022448"/>
    </source>
</evidence>
<evidence type="ECO:0000256" key="2">
    <source>
        <dbReference type="ARBA" id="ARBA00009598"/>
    </source>
</evidence>
<dbReference type="GO" id="GO:0022857">
    <property type="term" value="F:transmembrane transporter activity"/>
    <property type="evidence" value="ECO:0007669"/>
    <property type="project" value="InterPro"/>
</dbReference>
<proteinExistence type="inferred from homology"/>
<evidence type="ECO:0000256" key="5">
    <source>
        <dbReference type="ARBA" id="ARBA00022692"/>
    </source>
</evidence>
<keyword evidence="3" id="KW-0813">Transport</keyword>
<dbReference type="AlphaFoldDB" id="A0A0P5RRY5"/>
<name>A0A0P5RRY5_9CRUS</name>
<dbReference type="PROSITE" id="PS50850">
    <property type="entry name" value="MFS"/>
    <property type="match status" value="1"/>
</dbReference>
<dbReference type="InterPro" id="IPR000849">
    <property type="entry name" value="Sugar_P_transporter"/>
</dbReference>
<dbReference type="EMBL" id="GDIQ01096897">
    <property type="protein sequence ID" value="JAL54829.1"/>
    <property type="molecule type" value="Transcribed_RNA"/>
</dbReference>
<dbReference type="InterPro" id="IPR011701">
    <property type="entry name" value="MFS"/>
</dbReference>
<keyword evidence="5" id="KW-0812">Transmembrane</keyword>
<dbReference type="Pfam" id="PF07690">
    <property type="entry name" value="MFS_1"/>
    <property type="match status" value="1"/>
</dbReference>
<keyword evidence="7" id="KW-0472">Membrane</keyword>
<keyword evidence="4" id="KW-0762">Sugar transport</keyword>
<evidence type="ECO:0000313" key="8">
    <source>
        <dbReference type="EMBL" id="JAL54829.1"/>
    </source>
</evidence>
<comment type="subcellular location">
    <subcellularLocation>
        <location evidence="1">Membrane</location>
        <topology evidence="1">Multi-pass membrane protein</topology>
    </subcellularLocation>
</comment>
<dbReference type="InterPro" id="IPR020846">
    <property type="entry name" value="MFS_dom"/>
</dbReference>
<comment type="similarity">
    <text evidence="2">Belongs to the major facilitator superfamily. Organophosphate:Pi antiporter (OPA) (TC 2.A.1.4) family.</text>
</comment>
<keyword evidence="6" id="KW-1133">Transmembrane helix</keyword>